<sequence length="293" mass="34290">MTDFQLNAQLQELTKHHTVTLPVACYETTIQANVHGYIPLHWHEELQWIVVLQGEAQFQVNEEYMTVSKGEGLFINQAQLHGAKDDAKNPCIYRCLNVSPLFIMSNELYAAYVQPYLQANSYMRLTKSTSWSNQVLAHLQAIYTLLETKHPLFEFDLTIHLTQLWKEMIIGFQQGIALRQPIQNERMKQMLQWIHTHYAETIILENIAQAGQLSRSECCRYFKRILHTTPLQYVTDYRIRKSLTYLQQYNVTEVAYEVGFNSTSYYIEKFKERMGQTPLAYKKSIASKDEMEA</sequence>
<dbReference type="InterPro" id="IPR020449">
    <property type="entry name" value="Tscrpt_reg_AraC-type_HTH"/>
</dbReference>
<feature type="domain" description="HTH araC/xylS-type" evidence="4">
    <location>
        <begin position="188"/>
        <end position="284"/>
    </location>
</feature>
<dbReference type="InterPro" id="IPR018060">
    <property type="entry name" value="HTH_AraC"/>
</dbReference>
<dbReference type="Gene3D" id="1.10.10.60">
    <property type="entry name" value="Homeodomain-like"/>
    <property type="match status" value="2"/>
</dbReference>
<evidence type="ECO:0000256" key="2">
    <source>
        <dbReference type="ARBA" id="ARBA00023125"/>
    </source>
</evidence>
<keyword evidence="6" id="KW-1185">Reference proteome</keyword>
<dbReference type="PANTHER" id="PTHR43280">
    <property type="entry name" value="ARAC-FAMILY TRANSCRIPTIONAL REGULATOR"/>
    <property type="match status" value="1"/>
</dbReference>
<evidence type="ECO:0000256" key="1">
    <source>
        <dbReference type="ARBA" id="ARBA00023015"/>
    </source>
</evidence>
<dbReference type="PANTHER" id="PTHR43280:SF28">
    <property type="entry name" value="HTH-TYPE TRANSCRIPTIONAL ACTIVATOR RHAS"/>
    <property type="match status" value="1"/>
</dbReference>
<dbReference type="EMBL" id="JBCEWA010000004">
    <property type="protein sequence ID" value="MEL5988048.1"/>
    <property type="molecule type" value="Genomic_DNA"/>
</dbReference>
<dbReference type="SUPFAM" id="SSF51215">
    <property type="entry name" value="Regulatory protein AraC"/>
    <property type="match status" value="1"/>
</dbReference>
<protein>
    <submittedName>
        <fullName evidence="5">AraC family transcriptional regulator</fullName>
    </submittedName>
</protein>
<evidence type="ECO:0000313" key="5">
    <source>
        <dbReference type="EMBL" id="MEL5988048.1"/>
    </source>
</evidence>
<dbReference type="CDD" id="cd02208">
    <property type="entry name" value="cupin_RmlC-like"/>
    <property type="match status" value="1"/>
</dbReference>
<evidence type="ECO:0000256" key="3">
    <source>
        <dbReference type="ARBA" id="ARBA00023163"/>
    </source>
</evidence>
<keyword evidence="3" id="KW-0804">Transcription</keyword>
<dbReference type="PROSITE" id="PS01124">
    <property type="entry name" value="HTH_ARAC_FAMILY_2"/>
    <property type="match status" value="1"/>
</dbReference>
<dbReference type="InterPro" id="IPR003313">
    <property type="entry name" value="AraC-bd"/>
</dbReference>
<dbReference type="InterPro" id="IPR018062">
    <property type="entry name" value="HTH_AraC-typ_CS"/>
</dbReference>
<gene>
    <name evidence="5" type="ORF">AAF454_06420</name>
</gene>
<dbReference type="Pfam" id="PF12833">
    <property type="entry name" value="HTH_18"/>
    <property type="match status" value="1"/>
</dbReference>
<dbReference type="InterPro" id="IPR037923">
    <property type="entry name" value="HTH-like"/>
</dbReference>
<dbReference type="RefSeq" id="WP_342302882.1">
    <property type="nucleotide sequence ID" value="NZ_JBCEWA010000004.1"/>
</dbReference>
<accession>A0ABU9LJR3</accession>
<dbReference type="PRINTS" id="PR00032">
    <property type="entry name" value="HTHARAC"/>
</dbReference>
<dbReference type="PROSITE" id="PS00041">
    <property type="entry name" value="HTH_ARAC_FAMILY_1"/>
    <property type="match status" value="1"/>
</dbReference>
<dbReference type="Proteomes" id="UP001398420">
    <property type="component" value="Unassembled WGS sequence"/>
</dbReference>
<dbReference type="SMART" id="SM00342">
    <property type="entry name" value="HTH_ARAC"/>
    <property type="match status" value="1"/>
</dbReference>
<comment type="caution">
    <text evidence="5">The sequence shown here is derived from an EMBL/GenBank/DDBJ whole genome shotgun (WGS) entry which is preliminary data.</text>
</comment>
<proteinExistence type="predicted"/>
<evidence type="ECO:0000313" key="6">
    <source>
        <dbReference type="Proteomes" id="UP001398420"/>
    </source>
</evidence>
<dbReference type="Pfam" id="PF02311">
    <property type="entry name" value="AraC_binding"/>
    <property type="match status" value="1"/>
</dbReference>
<keyword evidence="1" id="KW-0805">Transcription regulation</keyword>
<name>A0ABU9LJR3_9BACL</name>
<reference evidence="5 6" key="1">
    <citation type="submission" date="2024-04" db="EMBL/GenBank/DDBJ databases">
        <authorList>
            <person name="Wu Y.S."/>
            <person name="Zhang L."/>
        </authorList>
    </citation>
    <scope>NUCLEOTIDE SEQUENCE [LARGE SCALE GENOMIC DNA]</scope>
    <source>
        <strain evidence="5 6">KG-01</strain>
    </source>
</reference>
<dbReference type="Gene3D" id="2.60.120.10">
    <property type="entry name" value="Jelly Rolls"/>
    <property type="match status" value="1"/>
</dbReference>
<dbReference type="InterPro" id="IPR009057">
    <property type="entry name" value="Homeodomain-like_sf"/>
</dbReference>
<evidence type="ECO:0000259" key="4">
    <source>
        <dbReference type="PROSITE" id="PS01124"/>
    </source>
</evidence>
<organism evidence="5 6">
    <name type="scientific">Kurthia gibsonii</name>
    <dbReference type="NCBI Taxonomy" id="33946"/>
    <lineage>
        <taxon>Bacteria</taxon>
        <taxon>Bacillati</taxon>
        <taxon>Bacillota</taxon>
        <taxon>Bacilli</taxon>
        <taxon>Bacillales</taxon>
        <taxon>Caryophanaceae</taxon>
        <taxon>Kurthia</taxon>
    </lineage>
</organism>
<dbReference type="InterPro" id="IPR014710">
    <property type="entry name" value="RmlC-like_jellyroll"/>
</dbReference>
<dbReference type="SUPFAM" id="SSF46689">
    <property type="entry name" value="Homeodomain-like"/>
    <property type="match status" value="2"/>
</dbReference>
<keyword evidence="2" id="KW-0238">DNA-binding</keyword>